<comment type="caution">
    <text evidence="5">The sequence shown here is derived from an EMBL/GenBank/DDBJ whole genome shotgun (WGS) entry which is preliminary data.</text>
</comment>
<dbReference type="AlphaFoldDB" id="A0A6L2JEM7"/>
<organism evidence="5">
    <name type="scientific">Tanacetum cinerariifolium</name>
    <name type="common">Dalmatian daisy</name>
    <name type="synonym">Chrysanthemum cinerariifolium</name>
    <dbReference type="NCBI Taxonomy" id="118510"/>
    <lineage>
        <taxon>Eukaryota</taxon>
        <taxon>Viridiplantae</taxon>
        <taxon>Streptophyta</taxon>
        <taxon>Embryophyta</taxon>
        <taxon>Tracheophyta</taxon>
        <taxon>Spermatophyta</taxon>
        <taxon>Magnoliopsida</taxon>
        <taxon>eudicotyledons</taxon>
        <taxon>Gunneridae</taxon>
        <taxon>Pentapetalae</taxon>
        <taxon>asterids</taxon>
        <taxon>campanulids</taxon>
        <taxon>Asterales</taxon>
        <taxon>Asteraceae</taxon>
        <taxon>Asteroideae</taxon>
        <taxon>Anthemideae</taxon>
        <taxon>Anthemidinae</taxon>
        <taxon>Tanacetum</taxon>
    </lineage>
</organism>
<evidence type="ECO:0000313" key="5">
    <source>
        <dbReference type="EMBL" id="GEU35190.1"/>
    </source>
</evidence>
<keyword evidence="1" id="KW-0479">Metal-binding</keyword>
<evidence type="ECO:0000256" key="1">
    <source>
        <dbReference type="ARBA" id="ARBA00022723"/>
    </source>
</evidence>
<dbReference type="GO" id="GO:0016787">
    <property type="term" value="F:hydrolase activity"/>
    <property type="evidence" value="ECO:0007669"/>
    <property type="project" value="UniProtKB-KW"/>
</dbReference>
<protein>
    <recommendedName>
        <fullName evidence="6">Retrovirus-related Pol polyprotein from transposon TNT 1-94</fullName>
    </recommendedName>
</protein>
<dbReference type="PANTHER" id="PTHR42648:SF18">
    <property type="entry name" value="RETROTRANSPOSON, UNCLASSIFIED-LIKE PROTEIN"/>
    <property type="match status" value="1"/>
</dbReference>
<accession>A0A6L2JEM7</accession>
<name>A0A6L2JEM7_TANCI</name>
<sequence length="716" mass="82575">MRYVDTKANSLALKKCILQGPYVLNEITILGDDILSTVDVCTTSKYMWIAIERFTSRDEESIELYYLRFYKMMNEMVRIRLKVDTMQRTVTIARARETVGNQVVHKTRIQCFNCKEFGYFAKEFLKLKTGKNTLIIKKMLMCKQVEQGVPLRVVQSDWLDDTDEEINEQELEAHYSFIAKIQEVITIESGSNAEQLKKVQSDTEYNVFANERQHFKQPESINDTYVVEKVDSNVILDLSGMCDNDNHAKNYDDERALHDQEVELVKYKRFNACTLKNDRLECKLKETLGLLSQKDIDSKEFLKTKGYEISVEKEKNNELVKQSSLTTSRYESLIKEKNKIVQLIIFIVDSGCTKHKTRNLKLLCNFIKKYLSMIRFGNDQFAPISVMGIWFKGNNLLSGNRGSDLYTISLQDTTSPTPISFMAKASPTQAWLWHRRLSHLNFDTINVLSNKDIFIGLPKLKYAKDQLCSSCELGKAKRNTFKTKIVPSSKGRLNLLHMDLCGTMWIESINGKKYILLVPNVSPPTDTNAPSLQELDFLFSPLLEEYFTAGNQSVSKPFALSDNLQQQDTQPTTNIQPIAKPTTPTINVNAEENNTDQAADAQFVPYEFYNPLCTPVQEVTDYSSRNVDNSNMHTFYQCHQSDYRWTKNHPLEQEEVYVAQPEEFVDPDHPKKVYRLRKALYGLKQASRVWYDELSDFLMSKGFTKAELKILENETA</sequence>
<reference evidence="5" key="1">
    <citation type="journal article" date="2019" name="Sci. Rep.">
        <title>Draft genome of Tanacetum cinerariifolium, the natural source of mosquito coil.</title>
        <authorList>
            <person name="Yamashiro T."/>
            <person name="Shiraishi A."/>
            <person name="Satake H."/>
            <person name="Nakayama K."/>
        </authorList>
    </citation>
    <scope>NUCLEOTIDE SEQUENCE</scope>
</reference>
<dbReference type="PANTHER" id="PTHR42648">
    <property type="entry name" value="TRANSPOSASE, PUTATIVE-RELATED"/>
    <property type="match status" value="1"/>
</dbReference>
<proteinExistence type="predicted"/>
<keyword evidence="2" id="KW-0378">Hydrolase</keyword>
<dbReference type="Pfam" id="PF07727">
    <property type="entry name" value="RVT_2"/>
    <property type="match status" value="1"/>
</dbReference>
<dbReference type="GO" id="GO:0046872">
    <property type="term" value="F:metal ion binding"/>
    <property type="evidence" value="ECO:0007669"/>
    <property type="project" value="UniProtKB-KW"/>
</dbReference>
<dbReference type="InterPro" id="IPR025724">
    <property type="entry name" value="GAG-pre-integrase_dom"/>
</dbReference>
<dbReference type="InterPro" id="IPR039537">
    <property type="entry name" value="Retrotran_Ty1/copia-like"/>
</dbReference>
<evidence type="ECO:0000259" key="3">
    <source>
        <dbReference type="Pfam" id="PF07727"/>
    </source>
</evidence>
<dbReference type="InterPro" id="IPR013103">
    <property type="entry name" value="RVT_2"/>
</dbReference>
<evidence type="ECO:0000259" key="4">
    <source>
        <dbReference type="Pfam" id="PF13976"/>
    </source>
</evidence>
<dbReference type="EMBL" id="BKCJ010000663">
    <property type="protein sequence ID" value="GEU35190.1"/>
    <property type="molecule type" value="Genomic_DNA"/>
</dbReference>
<dbReference type="Pfam" id="PF13976">
    <property type="entry name" value="gag_pre-integrs"/>
    <property type="match status" value="1"/>
</dbReference>
<feature type="domain" description="GAG-pre-integrase" evidence="4">
    <location>
        <begin position="404"/>
        <end position="475"/>
    </location>
</feature>
<evidence type="ECO:0000256" key="2">
    <source>
        <dbReference type="ARBA" id="ARBA00022801"/>
    </source>
</evidence>
<gene>
    <name evidence="5" type="ORF">Tci_007168</name>
</gene>
<evidence type="ECO:0008006" key="6">
    <source>
        <dbReference type="Google" id="ProtNLM"/>
    </source>
</evidence>
<feature type="domain" description="Reverse transcriptase Ty1/copia-type" evidence="3">
    <location>
        <begin position="653"/>
        <end position="708"/>
    </location>
</feature>